<dbReference type="PANTHER" id="PTHR31054:SF6">
    <property type="entry name" value="ZYGOTE ARREST PROTEIN 1"/>
    <property type="match status" value="1"/>
</dbReference>
<evidence type="ECO:0000313" key="14">
    <source>
        <dbReference type="Proteomes" id="UP000694541"/>
    </source>
</evidence>
<dbReference type="Pfam" id="PF13695">
    <property type="entry name" value="Zn_ribbon_3CxxC"/>
    <property type="match status" value="1"/>
</dbReference>
<evidence type="ECO:0000256" key="1">
    <source>
        <dbReference type="ARBA" id="ARBA00004331"/>
    </source>
</evidence>
<reference evidence="13" key="1">
    <citation type="submission" date="2025-08" db="UniProtKB">
        <authorList>
            <consortium name="Ensembl"/>
        </authorList>
    </citation>
    <scope>IDENTIFICATION</scope>
</reference>
<feature type="region of interest" description="Disordered" evidence="11">
    <location>
        <begin position="207"/>
        <end position="354"/>
    </location>
</feature>
<dbReference type="GO" id="GO:0008270">
    <property type="term" value="F:zinc ion binding"/>
    <property type="evidence" value="ECO:0007669"/>
    <property type="project" value="UniProtKB-KW"/>
</dbReference>
<feature type="compositionally biased region" description="Low complexity" evidence="11">
    <location>
        <begin position="331"/>
        <end position="342"/>
    </location>
</feature>
<keyword evidence="7" id="KW-0862">Zinc</keyword>
<evidence type="ECO:0000256" key="5">
    <source>
        <dbReference type="ARBA" id="ARBA00022771"/>
    </source>
</evidence>
<protein>
    <submittedName>
        <fullName evidence="13">Zygote arrest 1</fullName>
    </submittedName>
</protein>
<feature type="compositionally biased region" description="Pro residues" evidence="11">
    <location>
        <begin position="19"/>
        <end position="35"/>
    </location>
</feature>
<evidence type="ECO:0000256" key="3">
    <source>
        <dbReference type="ARBA" id="ARBA00022490"/>
    </source>
</evidence>
<evidence type="ECO:0000256" key="8">
    <source>
        <dbReference type="ARBA" id="ARBA00022884"/>
    </source>
</evidence>
<feature type="region of interest" description="Disordered" evidence="11">
    <location>
        <begin position="1"/>
        <end position="41"/>
    </location>
</feature>
<evidence type="ECO:0000256" key="7">
    <source>
        <dbReference type="ARBA" id="ARBA00022833"/>
    </source>
</evidence>
<dbReference type="AlphaFoldDB" id="A0A8B9MRW6"/>
<proteinExistence type="inferred from homology"/>
<dbReference type="InterPro" id="IPR026775">
    <property type="entry name" value="Zar1"/>
</dbReference>
<organism evidence="13 14">
    <name type="scientific">Accipiter nisus</name>
    <name type="common">Eurasian sparrowhawk</name>
    <dbReference type="NCBI Taxonomy" id="211598"/>
    <lineage>
        <taxon>Eukaryota</taxon>
        <taxon>Metazoa</taxon>
        <taxon>Chordata</taxon>
        <taxon>Craniata</taxon>
        <taxon>Vertebrata</taxon>
        <taxon>Euteleostomi</taxon>
        <taxon>Archelosauria</taxon>
        <taxon>Archosauria</taxon>
        <taxon>Dinosauria</taxon>
        <taxon>Saurischia</taxon>
        <taxon>Theropoda</taxon>
        <taxon>Coelurosauria</taxon>
        <taxon>Aves</taxon>
        <taxon>Neognathae</taxon>
        <taxon>Neoaves</taxon>
        <taxon>Telluraves</taxon>
        <taxon>Accipitrimorphae</taxon>
        <taxon>Accipitriformes</taxon>
        <taxon>Accipitridae</taxon>
        <taxon>Accipitrinae</taxon>
        <taxon>Accipiter</taxon>
    </lineage>
</organism>
<keyword evidence="14" id="KW-1185">Reference proteome</keyword>
<keyword evidence="6" id="KW-0221">Differentiation</keyword>
<keyword evidence="3" id="KW-0963">Cytoplasm</keyword>
<reference evidence="13" key="2">
    <citation type="submission" date="2025-09" db="UniProtKB">
        <authorList>
            <consortium name="Ensembl"/>
        </authorList>
    </citation>
    <scope>IDENTIFICATION</scope>
</reference>
<keyword evidence="2" id="KW-0217">Developmental protein</keyword>
<feature type="compositionally biased region" description="Pro residues" evidence="11">
    <location>
        <begin position="311"/>
        <end position="321"/>
    </location>
</feature>
<evidence type="ECO:0000256" key="6">
    <source>
        <dbReference type="ARBA" id="ARBA00022782"/>
    </source>
</evidence>
<evidence type="ECO:0000256" key="10">
    <source>
        <dbReference type="ARBA" id="ARBA00034699"/>
    </source>
</evidence>
<dbReference type="GO" id="GO:0003729">
    <property type="term" value="F:mRNA binding"/>
    <property type="evidence" value="ECO:0007669"/>
    <property type="project" value="UniProtKB-ARBA"/>
</dbReference>
<dbReference type="GO" id="GO:0036464">
    <property type="term" value="C:cytoplasmic ribonucleoprotein granule"/>
    <property type="evidence" value="ECO:0007669"/>
    <property type="project" value="UniProtKB-SubCell"/>
</dbReference>
<feature type="compositionally biased region" description="Basic and acidic residues" evidence="11">
    <location>
        <begin position="268"/>
        <end position="277"/>
    </location>
</feature>
<feature type="domain" description="3CxxC-type" evidence="12">
    <location>
        <begin position="365"/>
        <end position="450"/>
    </location>
</feature>
<accession>A0A8B9MRW6</accession>
<dbReference type="Proteomes" id="UP000694541">
    <property type="component" value="Unplaced"/>
</dbReference>
<dbReference type="GO" id="GO:0048477">
    <property type="term" value="P:oogenesis"/>
    <property type="evidence" value="ECO:0007669"/>
    <property type="project" value="UniProtKB-KW"/>
</dbReference>
<dbReference type="GO" id="GO:0017148">
    <property type="term" value="P:negative regulation of translation"/>
    <property type="evidence" value="ECO:0007669"/>
    <property type="project" value="UniProtKB-ARBA"/>
</dbReference>
<keyword evidence="5" id="KW-0863">Zinc-finger</keyword>
<keyword evidence="8" id="KW-0694">RNA-binding</keyword>
<feature type="compositionally biased region" description="Polar residues" evidence="11">
    <location>
        <begin position="136"/>
        <end position="145"/>
    </location>
</feature>
<dbReference type="PANTHER" id="PTHR31054">
    <property type="entry name" value="ZYGOTE ARREST PROTEIN 1-LIKE ISOFORM X1"/>
    <property type="match status" value="1"/>
</dbReference>
<comment type="subcellular location">
    <subcellularLocation>
        <location evidence="1">Cytoplasm</location>
        <location evidence="1">Cytoplasmic ribonucleoprotein granule</location>
    </subcellularLocation>
</comment>
<keyword evidence="9" id="KW-0896">Oogenesis</keyword>
<dbReference type="Ensembl" id="ENSANIT00000012201.1">
    <property type="protein sequence ID" value="ENSANIP00000011794.1"/>
    <property type="gene ID" value="ENSANIG00000007984.1"/>
</dbReference>
<feature type="region of interest" description="Disordered" evidence="11">
    <location>
        <begin position="130"/>
        <end position="192"/>
    </location>
</feature>
<evidence type="ECO:0000256" key="2">
    <source>
        <dbReference type="ARBA" id="ARBA00022473"/>
    </source>
</evidence>
<sequence length="464" mass="50806">MGEKGPPRPAPLGGGGSPAPAPAPPRGYLRPPPAGGYPGSGAMAEDAMESYLYAAYHPYSYRYPPPKGKGGSAGGWRPRGGGGGGYFSGYGEAAAAADYFDNYQRAQLKAILSQVNPNLTPRLRKANTKEVGVQVNPRQDASVQCSLGPRTLLRRRPGPPAGPRPREAEREREQEQGSPATTSTRAVRFPRTIAVYSPVAARRLTAFLEEPERRPQQEEPAAAAAAVEEEPERRPQQEEPAAAAVVEEEPERRPQQEEPAAAVEEEAAAPREQREAEAAAVRASWEKPPEAGAQPLEQRPAQPLGQRPAATPEPPPPPPAGPEEGRDEKAAAAAAATARAEPPAAPQKRDPAAGKTRLRFQFLEQKYGYYHCKDCNIRWESAYVWCVQGTNKVYFRQFCRTCQKSYNPYRVEDITCQSCKQTRCTCPVKMRHVDPKRPHRQDLCGRCKGKRLSCDSTFSFKYII</sequence>
<evidence type="ECO:0000313" key="13">
    <source>
        <dbReference type="Ensembl" id="ENSANIP00000011794.1"/>
    </source>
</evidence>
<name>A0A8B9MRW6_9AVES</name>
<feature type="compositionally biased region" description="Basic and acidic residues" evidence="11">
    <location>
        <begin position="164"/>
        <end position="175"/>
    </location>
</feature>
<dbReference type="GO" id="GO:0006412">
    <property type="term" value="P:translation"/>
    <property type="evidence" value="ECO:0007669"/>
    <property type="project" value="TreeGrafter"/>
</dbReference>
<evidence type="ECO:0000256" key="9">
    <source>
        <dbReference type="ARBA" id="ARBA00022943"/>
    </source>
</evidence>
<dbReference type="SMART" id="SM01328">
    <property type="entry name" value="zf-3CxxC"/>
    <property type="match status" value="1"/>
</dbReference>
<comment type="similarity">
    <text evidence="10">Belongs to the ZAR1 family.</text>
</comment>
<dbReference type="InterPro" id="IPR027377">
    <property type="entry name" value="ZAR1/RTP1-5-like_Znf-3CxxC"/>
</dbReference>
<evidence type="ECO:0000259" key="12">
    <source>
        <dbReference type="SMART" id="SM01328"/>
    </source>
</evidence>
<evidence type="ECO:0000256" key="11">
    <source>
        <dbReference type="SAM" id="MobiDB-lite"/>
    </source>
</evidence>
<keyword evidence="4" id="KW-0479">Metal-binding</keyword>
<evidence type="ECO:0000256" key="4">
    <source>
        <dbReference type="ARBA" id="ARBA00022723"/>
    </source>
</evidence>